<dbReference type="SUPFAM" id="SSF46689">
    <property type="entry name" value="Homeodomain-like"/>
    <property type="match status" value="1"/>
</dbReference>
<protein>
    <submittedName>
        <fullName evidence="5">Transcriptional regulator, AraC family</fullName>
    </submittedName>
</protein>
<feature type="domain" description="HTH araC/xylS-type" evidence="4">
    <location>
        <begin position="65"/>
        <end position="169"/>
    </location>
</feature>
<dbReference type="InterPro" id="IPR009057">
    <property type="entry name" value="Homeodomain-like_sf"/>
</dbReference>
<accession>A0A3B0ZC99</accession>
<dbReference type="EMBL" id="UOFQ01000018">
    <property type="protein sequence ID" value="VAW85152.1"/>
    <property type="molecule type" value="Genomic_DNA"/>
</dbReference>
<sequence>MVCDRCRLVIADVMTRLQLSPVTVELGEVDFGASELTADEVEVIRDAIEPLGFELIDDKKSRLIERIKKAIIALINRPEQVVKVKLSEYLADALHYDYGHLSNLFSSVEGVTLEQYLIRQKIEKVKELLIYDELSLTEIAGRLGYSSVAHLSAQFKKITGMPPSEFKRMRDLTLRRPLDKV</sequence>
<keyword evidence="1" id="KW-0805">Transcription regulation</keyword>
<dbReference type="InterPro" id="IPR018060">
    <property type="entry name" value="HTH_AraC"/>
</dbReference>
<dbReference type="PANTHER" id="PTHR43280:SF28">
    <property type="entry name" value="HTH-TYPE TRANSCRIPTIONAL ACTIVATOR RHAS"/>
    <property type="match status" value="1"/>
</dbReference>
<dbReference type="PANTHER" id="PTHR43280">
    <property type="entry name" value="ARAC-FAMILY TRANSCRIPTIONAL REGULATOR"/>
    <property type="match status" value="1"/>
</dbReference>
<gene>
    <name evidence="5" type="ORF">MNBD_GAMMA17-1767</name>
</gene>
<reference evidence="5" key="1">
    <citation type="submission" date="2018-06" db="EMBL/GenBank/DDBJ databases">
        <authorList>
            <person name="Zhirakovskaya E."/>
        </authorList>
    </citation>
    <scope>NUCLEOTIDE SEQUENCE</scope>
</reference>
<dbReference type="PROSITE" id="PS01124">
    <property type="entry name" value="HTH_ARAC_FAMILY_2"/>
    <property type="match status" value="1"/>
</dbReference>
<dbReference type="SMART" id="SM00342">
    <property type="entry name" value="HTH_ARAC"/>
    <property type="match status" value="1"/>
</dbReference>
<evidence type="ECO:0000259" key="4">
    <source>
        <dbReference type="PROSITE" id="PS01124"/>
    </source>
</evidence>
<keyword evidence="3" id="KW-0804">Transcription</keyword>
<dbReference type="GO" id="GO:0043565">
    <property type="term" value="F:sequence-specific DNA binding"/>
    <property type="evidence" value="ECO:0007669"/>
    <property type="project" value="InterPro"/>
</dbReference>
<evidence type="ECO:0000256" key="2">
    <source>
        <dbReference type="ARBA" id="ARBA00023125"/>
    </source>
</evidence>
<dbReference type="Pfam" id="PF12833">
    <property type="entry name" value="HTH_18"/>
    <property type="match status" value="1"/>
</dbReference>
<evidence type="ECO:0000313" key="5">
    <source>
        <dbReference type="EMBL" id="VAW85152.1"/>
    </source>
</evidence>
<evidence type="ECO:0000256" key="3">
    <source>
        <dbReference type="ARBA" id="ARBA00023163"/>
    </source>
</evidence>
<keyword evidence="2" id="KW-0238">DNA-binding</keyword>
<dbReference type="AlphaFoldDB" id="A0A3B0ZC99"/>
<name>A0A3B0ZC99_9ZZZZ</name>
<organism evidence="5">
    <name type="scientific">hydrothermal vent metagenome</name>
    <dbReference type="NCBI Taxonomy" id="652676"/>
    <lineage>
        <taxon>unclassified sequences</taxon>
        <taxon>metagenomes</taxon>
        <taxon>ecological metagenomes</taxon>
    </lineage>
</organism>
<evidence type="ECO:0000256" key="1">
    <source>
        <dbReference type="ARBA" id="ARBA00023015"/>
    </source>
</evidence>
<dbReference type="GO" id="GO:0003700">
    <property type="term" value="F:DNA-binding transcription factor activity"/>
    <property type="evidence" value="ECO:0007669"/>
    <property type="project" value="InterPro"/>
</dbReference>
<dbReference type="Gene3D" id="1.10.10.60">
    <property type="entry name" value="Homeodomain-like"/>
    <property type="match status" value="2"/>
</dbReference>
<proteinExistence type="predicted"/>